<dbReference type="InterPro" id="IPR035093">
    <property type="entry name" value="RelE/ParE_toxin_dom_sf"/>
</dbReference>
<gene>
    <name evidence="1" type="ORF">GCM10011390_29360</name>
</gene>
<dbReference type="RefSeq" id="WP_188909700.1">
    <property type="nucleotide sequence ID" value="NZ_BMIQ01000004.1"/>
</dbReference>
<dbReference type="EMBL" id="BMIQ01000004">
    <property type="protein sequence ID" value="GGE08406.1"/>
    <property type="molecule type" value="Genomic_DNA"/>
</dbReference>
<evidence type="ECO:0000313" key="1">
    <source>
        <dbReference type="EMBL" id="GGE08406.1"/>
    </source>
</evidence>
<proteinExistence type="predicted"/>
<evidence type="ECO:0000313" key="2">
    <source>
        <dbReference type="Proteomes" id="UP000644699"/>
    </source>
</evidence>
<dbReference type="Gene3D" id="3.30.2310.20">
    <property type="entry name" value="RelE-like"/>
    <property type="match status" value="1"/>
</dbReference>
<name>A0A916ZPY3_9HYPH</name>
<keyword evidence="2" id="KW-1185">Reference proteome</keyword>
<sequence length="80" mass="9367">MRQVLYERTARRALDRMPAGDRHALDRKLRHYAATGEGDVKKLVGTEHYRLRHGDWRAIFILTGDVVVVKIAHRREAYAR</sequence>
<dbReference type="AlphaFoldDB" id="A0A916ZPY3"/>
<protein>
    <recommendedName>
        <fullName evidence="3">mRNA interferase RelE/StbE</fullName>
    </recommendedName>
</protein>
<evidence type="ECO:0008006" key="3">
    <source>
        <dbReference type="Google" id="ProtNLM"/>
    </source>
</evidence>
<comment type="caution">
    <text evidence="1">The sequence shown here is derived from an EMBL/GenBank/DDBJ whole genome shotgun (WGS) entry which is preliminary data.</text>
</comment>
<organism evidence="1 2">
    <name type="scientific">Aureimonas endophytica</name>
    <dbReference type="NCBI Taxonomy" id="2027858"/>
    <lineage>
        <taxon>Bacteria</taxon>
        <taxon>Pseudomonadati</taxon>
        <taxon>Pseudomonadota</taxon>
        <taxon>Alphaproteobacteria</taxon>
        <taxon>Hyphomicrobiales</taxon>
        <taxon>Aurantimonadaceae</taxon>
        <taxon>Aureimonas</taxon>
    </lineage>
</organism>
<dbReference type="SUPFAM" id="SSF143011">
    <property type="entry name" value="RelE-like"/>
    <property type="match status" value="1"/>
</dbReference>
<reference evidence="1" key="1">
    <citation type="journal article" date="2014" name="Int. J. Syst. Evol. Microbiol.">
        <title>Complete genome sequence of Corynebacterium casei LMG S-19264T (=DSM 44701T), isolated from a smear-ripened cheese.</title>
        <authorList>
            <consortium name="US DOE Joint Genome Institute (JGI-PGF)"/>
            <person name="Walter F."/>
            <person name="Albersmeier A."/>
            <person name="Kalinowski J."/>
            <person name="Ruckert C."/>
        </authorList>
    </citation>
    <scope>NUCLEOTIDE SEQUENCE</scope>
    <source>
        <strain evidence="1">CGMCC 1.15367</strain>
    </source>
</reference>
<reference evidence="1" key="2">
    <citation type="submission" date="2020-09" db="EMBL/GenBank/DDBJ databases">
        <authorList>
            <person name="Sun Q."/>
            <person name="Zhou Y."/>
        </authorList>
    </citation>
    <scope>NUCLEOTIDE SEQUENCE</scope>
    <source>
        <strain evidence="1">CGMCC 1.15367</strain>
    </source>
</reference>
<accession>A0A916ZPY3</accession>
<dbReference type="Proteomes" id="UP000644699">
    <property type="component" value="Unassembled WGS sequence"/>
</dbReference>